<protein>
    <submittedName>
        <fullName evidence="2">Uncharacterized protein</fullName>
    </submittedName>
</protein>
<proteinExistence type="predicted"/>
<evidence type="ECO:0000313" key="3">
    <source>
        <dbReference type="Proteomes" id="UP000324800"/>
    </source>
</evidence>
<feature type="non-terminal residue" evidence="2">
    <location>
        <position position="408"/>
    </location>
</feature>
<evidence type="ECO:0000256" key="1">
    <source>
        <dbReference type="SAM" id="SignalP"/>
    </source>
</evidence>
<accession>A0A5J4URW7</accession>
<evidence type="ECO:0000313" key="2">
    <source>
        <dbReference type="EMBL" id="KAA6373416.1"/>
    </source>
</evidence>
<dbReference type="Proteomes" id="UP000324800">
    <property type="component" value="Unassembled WGS sequence"/>
</dbReference>
<dbReference type="AlphaFoldDB" id="A0A5J4URW7"/>
<sequence>MNKLLVVLVLAVLSLCELEKHEFRSRFSRIKTNDDGDEFSFQNKVLYFDKGSINDNHELIIDITARDLEIHLQLDEILFSDRNPYRPGTSIEDTSFLAIPKEGFADLKTSQPLNDSEKSCSFVQMSYRFEYADLGYTAKAIKNVDIAPSITYIMKNYPTKQIYRLEGEEFEYDIEELACDKYYSLWYYISFVVHKYGIVGTDCIPNTGIPSGTTDACSPGSTGKYEKWLVGYKEALFFGDNDAVKEALIKFGPIYHGDYGKVIGWEGNNWVTVEVSESTGRYVLGTQQIDSPATDQYGYVYASVDGSNKPVIPAADCTTTPSLPECSGDCNPNTGKTEEQCACIDGDIRPFCKTCTGKNQPTVDCKCPDVKEGDYTKAKCEEDKGVIPPSDCTGKTEEQCACIDGDTR</sequence>
<gene>
    <name evidence="2" type="ORF">EZS28_031057</name>
</gene>
<name>A0A5J4URW7_9EUKA</name>
<dbReference type="EMBL" id="SNRW01012772">
    <property type="protein sequence ID" value="KAA6373416.1"/>
    <property type="molecule type" value="Genomic_DNA"/>
</dbReference>
<comment type="caution">
    <text evidence="2">The sequence shown here is derived from an EMBL/GenBank/DDBJ whole genome shotgun (WGS) entry which is preliminary data.</text>
</comment>
<keyword evidence="1" id="KW-0732">Signal</keyword>
<feature type="chain" id="PRO_5023823991" evidence="1">
    <location>
        <begin position="19"/>
        <end position="408"/>
    </location>
</feature>
<organism evidence="2 3">
    <name type="scientific">Streblomastix strix</name>
    <dbReference type="NCBI Taxonomy" id="222440"/>
    <lineage>
        <taxon>Eukaryota</taxon>
        <taxon>Metamonada</taxon>
        <taxon>Preaxostyla</taxon>
        <taxon>Oxymonadida</taxon>
        <taxon>Streblomastigidae</taxon>
        <taxon>Streblomastix</taxon>
    </lineage>
</organism>
<reference evidence="2 3" key="1">
    <citation type="submission" date="2019-03" db="EMBL/GenBank/DDBJ databases">
        <title>Single cell metagenomics reveals metabolic interactions within the superorganism composed of flagellate Streblomastix strix and complex community of Bacteroidetes bacteria on its surface.</title>
        <authorList>
            <person name="Treitli S.C."/>
            <person name="Kolisko M."/>
            <person name="Husnik F."/>
            <person name="Keeling P."/>
            <person name="Hampl V."/>
        </authorList>
    </citation>
    <scope>NUCLEOTIDE SEQUENCE [LARGE SCALE GENOMIC DNA]</scope>
    <source>
        <strain evidence="2">ST1C</strain>
    </source>
</reference>
<feature type="signal peptide" evidence="1">
    <location>
        <begin position="1"/>
        <end position="18"/>
    </location>
</feature>